<feature type="transmembrane region" description="Helical" evidence="2">
    <location>
        <begin position="21"/>
        <end position="40"/>
    </location>
</feature>
<feature type="transmembrane region" description="Helical" evidence="2">
    <location>
        <begin position="46"/>
        <end position="64"/>
    </location>
</feature>
<feature type="transmembrane region" description="Helical" evidence="2">
    <location>
        <begin position="71"/>
        <end position="89"/>
    </location>
</feature>
<dbReference type="EMBL" id="CP114040">
    <property type="protein sequence ID" value="WAS92048.1"/>
    <property type="molecule type" value="Genomic_DNA"/>
</dbReference>
<proteinExistence type="predicted"/>
<protein>
    <submittedName>
        <fullName evidence="3">Uncharacterized protein</fullName>
    </submittedName>
</protein>
<evidence type="ECO:0000313" key="3">
    <source>
        <dbReference type="EMBL" id="WAS92048.1"/>
    </source>
</evidence>
<evidence type="ECO:0000256" key="1">
    <source>
        <dbReference type="SAM" id="MobiDB-lite"/>
    </source>
</evidence>
<name>A0ABY7GYI7_9BACT</name>
<feature type="region of interest" description="Disordered" evidence="1">
    <location>
        <begin position="99"/>
        <end position="136"/>
    </location>
</feature>
<gene>
    <name evidence="3" type="ORF">O0S08_38185</name>
</gene>
<keyword evidence="2" id="KW-0812">Transmembrane</keyword>
<accession>A0ABY7GYI7</accession>
<reference evidence="3" key="1">
    <citation type="submission" date="2022-11" db="EMBL/GenBank/DDBJ databases">
        <title>Minimal conservation of predation-associated metabolite biosynthetic gene clusters underscores biosynthetic potential of Myxococcota including descriptions for ten novel species: Archangium lansinium sp. nov., Myxococcus landrumus sp. nov., Nannocystis bai.</title>
        <authorList>
            <person name="Ahearne A."/>
            <person name="Stevens C."/>
            <person name="Dowd S."/>
        </authorList>
    </citation>
    <scope>NUCLEOTIDE SEQUENCE</scope>
    <source>
        <strain evidence="3">Fl3</strain>
    </source>
</reference>
<evidence type="ECO:0000256" key="2">
    <source>
        <dbReference type="SAM" id="Phobius"/>
    </source>
</evidence>
<keyword evidence="4" id="KW-1185">Reference proteome</keyword>
<sequence>MNEQEQAAAADAARTETRGHVRVVLSVAVLSLVPLALAGAPVLHVLLAWLAVLVVYGGLLWLFGLRSAIEVGVGAFLLAVNAAVGLWGYQLEASAAERAKNRPEAAPSGDAAVPDTAEDRRAPSGAKSRWWRVTED</sequence>
<evidence type="ECO:0000313" key="4">
    <source>
        <dbReference type="Proteomes" id="UP001164459"/>
    </source>
</evidence>
<keyword evidence="2" id="KW-0472">Membrane</keyword>
<keyword evidence="2" id="KW-1133">Transmembrane helix</keyword>
<organism evidence="3 4">
    <name type="scientific">Nannocystis punicea</name>
    <dbReference type="NCBI Taxonomy" id="2995304"/>
    <lineage>
        <taxon>Bacteria</taxon>
        <taxon>Pseudomonadati</taxon>
        <taxon>Myxococcota</taxon>
        <taxon>Polyangia</taxon>
        <taxon>Nannocystales</taxon>
        <taxon>Nannocystaceae</taxon>
        <taxon>Nannocystis</taxon>
    </lineage>
</organism>
<dbReference type="RefSeq" id="WP_269034400.1">
    <property type="nucleotide sequence ID" value="NZ_CP114040.1"/>
</dbReference>
<dbReference type="Proteomes" id="UP001164459">
    <property type="component" value="Chromosome"/>
</dbReference>